<keyword evidence="5" id="KW-0966">Cell projection</keyword>
<organism evidence="5 6">
    <name type="scientific">Robertmurraya mangrovi</name>
    <dbReference type="NCBI Taxonomy" id="3098077"/>
    <lineage>
        <taxon>Bacteria</taxon>
        <taxon>Bacillati</taxon>
        <taxon>Bacillota</taxon>
        <taxon>Bacilli</taxon>
        <taxon>Bacillales</taxon>
        <taxon>Bacillaceae</taxon>
        <taxon>Robertmurraya</taxon>
    </lineage>
</organism>
<sequence>MKILTKYHGEVEIEESQIIHFRQGLPGFLDKTEFTIVPFHEEGPFMIMQSIQTPALAFVMISPFDFFEGYSVKLTDQLLETLEIKEKEDIALFVILTVKEPFEDTTANLQGPIVINTKKKLGKQFILSDASYKTKHYLTNQLTSSVKEG</sequence>
<keyword evidence="4" id="KW-0143">Chaperone</keyword>
<comment type="subunit">
    <text evidence="4">Interacts with translational regulator CsrA and flagellin(s).</text>
</comment>
<evidence type="ECO:0000256" key="4">
    <source>
        <dbReference type="HAMAP-Rule" id="MF_01185"/>
    </source>
</evidence>
<protein>
    <recommendedName>
        <fullName evidence="4">Flagellar assembly factor FliW</fullName>
    </recommendedName>
</protein>
<dbReference type="HAMAP" id="MF_01185">
    <property type="entry name" value="FliW"/>
    <property type="match status" value="1"/>
</dbReference>
<dbReference type="Pfam" id="PF02623">
    <property type="entry name" value="FliW"/>
    <property type="match status" value="1"/>
</dbReference>
<evidence type="ECO:0000313" key="5">
    <source>
        <dbReference type="EMBL" id="MDZ5471955.1"/>
    </source>
</evidence>
<dbReference type="SUPFAM" id="SSF141457">
    <property type="entry name" value="BH3618-like"/>
    <property type="match status" value="1"/>
</dbReference>
<dbReference type="Gene3D" id="2.30.290.10">
    <property type="entry name" value="BH3618-like"/>
    <property type="match status" value="1"/>
</dbReference>
<name>A0ABU5IXY0_9BACI</name>
<comment type="subcellular location">
    <subcellularLocation>
        <location evidence="4">Cytoplasm</location>
    </subcellularLocation>
</comment>
<dbReference type="PANTHER" id="PTHR39190:SF1">
    <property type="entry name" value="FLAGELLAR ASSEMBLY FACTOR FLIW"/>
    <property type="match status" value="1"/>
</dbReference>
<evidence type="ECO:0000256" key="2">
    <source>
        <dbReference type="ARBA" id="ARBA00022795"/>
    </source>
</evidence>
<dbReference type="Proteomes" id="UP001290455">
    <property type="component" value="Unassembled WGS sequence"/>
</dbReference>
<dbReference type="NCBIfam" id="NF009793">
    <property type="entry name" value="PRK13285.1-1"/>
    <property type="match status" value="1"/>
</dbReference>
<evidence type="ECO:0000313" key="6">
    <source>
        <dbReference type="Proteomes" id="UP001290455"/>
    </source>
</evidence>
<comment type="function">
    <text evidence="4">Acts as an anti-CsrA protein, binds CsrA and prevents it from repressing translation of its target genes, one of which is flagellin. Binds to flagellin and participates in the assembly of the flagellum.</text>
</comment>
<dbReference type="InterPro" id="IPR024046">
    <property type="entry name" value="Flagellar_assmbl_FliW_dom_sf"/>
</dbReference>
<comment type="caution">
    <text evidence="5">The sequence shown here is derived from an EMBL/GenBank/DDBJ whole genome shotgun (WGS) entry which is preliminary data.</text>
</comment>
<accession>A0ABU5IXY0</accession>
<keyword evidence="2 4" id="KW-1005">Bacterial flagellum biogenesis</keyword>
<reference evidence="5 6" key="1">
    <citation type="submission" date="2023-11" db="EMBL/GenBank/DDBJ databases">
        <title>Bacillus jintuensis, isolated from a mudflat on the Beibu Gulf coast.</title>
        <authorList>
            <person name="Li M."/>
        </authorList>
    </citation>
    <scope>NUCLEOTIDE SEQUENCE [LARGE SCALE GENOMIC DNA]</scope>
    <source>
        <strain evidence="5 6">31A1R</strain>
    </source>
</reference>
<comment type="similarity">
    <text evidence="4">Belongs to the FliW family.</text>
</comment>
<evidence type="ECO:0000256" key="3">
    <source>
        <dbReference type="ARBA" id="ARBA00022845"/>
    </source>
</evidence>
<dbReference type="PANTHER" id="PTHR39190">
    <property type="entry name" value="FLAGELLAR ASSEMBLY FACTOR FLIW"/>
    <property type="match status" value="1"/>
</dbReference>
<dbReference type="RefSeq" id="WP_322446243.1">
    <property type="nucleotide sequence ID" value="NZ_JAXOFX010000004.1"/>
</dbReference>
<keyword evidence="3 4" id="KW-0810">Translation regulation</keyword>
<proteinExistence type="inferred from homology"/>
<keyword evidence="5" id="KW-0282">Flagellum</keyword>
<evidence type="ECO:0000256" key="1">
    <source>
        <dbReference type="ARBA" id="ARBA00022490"/>
    </source>
</evidence>
<keyword evidence="1 4" id="KW-0963">Cytoplasm</keyword>
<keyword evidence="5" id="KW-0969">Cilium</keyword>
<dbReference type="EMBL" id="JAXOFX010000004">
    <property type="protein sequence ID" value="MDZ5471955.1"/>
    <property type="molecule type" value="Genomic_DNA"/>
</dbReference>
<keyword evidence="6" id="KW-1185">Reference proteome</keyword>
<dbReference type="InterPro" id="IPR003775">
    <property type="entry name" value="Flagellar_assembly_factor_FliW"/>
</dbReference>
<gene>
    <name evidence="4 5" type="primary">fliW</name>
    <name evidence="5" type="ORF">SM124_09365</name>
</gene>